<evidence type="ECO:0000313" key="1">
    <source>
        <dbReference type="EMBL" id="KAH3698234.1"/>
    </source>
</evidence>
<keyword evidence="2" id="KW-1185">Reference proteome</keyword>
<accession>A0A9D3YGM4</accession>
<reference evidence="1" key="2">
    <citation type="submission" date="2020-11" db="EMBL/GenBank/DDBJ databases">
        <authorList>
            <person name="McCartney M.A."/>
            <person name="Auch B."/>
            <person name="Kono T."/>
            <person name="Mallez S."/>
            <person name="Becker A."/>
            <person name="Gohl D.M."/>
            <person name="Silverstein K.A.T."/>
            <person name="Koren S."/>
            <person name="Bechman K.B."/>
            <person name="Herman A."/>
            <person name="Abrahante J.E."/>
            <person name="Garbe J."/>
        </authorList>
    </citation>
    <scope>NUCLEOTIDE SEQUENCE</scope>
    <source>
        <strain evidence="1">Duluth1</strain>
        <tissue evidence="1">Whole animal</tissue>
    </source>
</reference>
<proteinExistence type="predicted"/>
<dbReference type="Proteomes" id="UP000828390">
    <property type="component" value="Unassembled WGS sequence"/>
</dbReference>
<comment type="caution">
    <text evidence="1">The sequence shown here is derived from an EMBL/GenBank/DDBJ whole genome shotgun (WGS) entry which is preliminary data.</text>
</comment>
<protein>
    <submittedName>
        <fullName evidence="1">Uncharacterized protein</fullName>
    </submittedName>
</protein>
<reference evidence="1" key="1">
    <citation type="journal article" date="2019" name="bioRxiv">
        <title>The Genome of the Zebra Mussel, Dreissena polymorpha: A Resource for Invasive Species Research.</title>
        <authorList>
            <person name="McCartney M.A."/>
            <person name="Auch B."/>
            <person name="Kono T."/>
            <person name="Mallez S."/>
            <person name="Zhang Y."/>
            <person name="Obille A."/>
            <person name="Becker A."/>
            <person name="Abrahante J.E."/>
            <person name="Garbe J."/>
            <person name="Badalamenti J.P."/>
            <person name="Herman A."/>
            <person name="Mangelson H."/>
            <person name="Liachko I."/>
            <person name="Sullivan S."/>
            <person name="Sone E.D."/>
            <person name="Koren S."/>
            <person name="Silverstein K.A.T."/>
            <person name="Beckman K.B."/>
            <person name="Gohl D.M."/>
        </authorList>
    </citation>
    <scope>NUCLEOTIDE SEQUENCE</scope>
    <source>
        <strain evidence="1">Duluth1</strain>
        <tissue evidence="1">Whole animal</tissue>
    </source>
</reference>
<organism evidence="1 2">
    <name type="scientific">Dreissena polymorpha</name>
    <name type="common">Zebra mussel</name>
    <name type="synonym">Mytilus polymorpha</name>
    <dbReference type="NCBI Taxonomy" id="45954"/>
    <lineage>
        <taxon>Eukaryota</taxon>
        <taxon>Metazoa</taxon>
        <taxon>Spiralia</taxon>
        <taxon>Lophotrochozoa</taxon>
        <taxon>Mollusca</taxon>
        <taxon>Bivalvia</taxon>
        <taxon>Autobranchia</taxon>
        <taxon>Heteroconchia</taxon>
        <taxon>Euheterodonta</taxon>
        <taxon>Imparidentia</taxon>
        <taxon>Neoheterodontei</taxon>
        <taxon>Myida</taxon>
        <taxon>Dreissenoidea</taxon>
        <taxon>Dreissenidae</taxon>
        <taxon>Dreissena</taxon>
    </lineage>
</organism>
<gene>
    <name evidence="1" type="ORF">DPMN_085753</name>
</gene>
<dbReference type="EMBL" id="JAIWYP010000016">
    <property type="protein sequence ID" value="KAH3698234.1"/>
    <property type="molecule type" value="Genomic_DNA"/>
</dbReference>
<sequence length="162" mass="18552">MMNGEIRCWHDWGMHTIYQLQMHYIIKRAVLTFELDDRNPSANKLNLIFPLSLQKGVQRIKDRDILLEVVRPLKSITPGWSGFMQAVEEGYCTGRSSIKYLPMIDLNPKRFHLQMSFLGTSGLQDALETVYASNAVDHMMSGKAVSRAVRGHLTYLDIAQRP</sequence>
<evidence type="ECO:0000313" key="2">
    <source>
        <dbReference type="Proteomes" id="UP000828390"/>
    </source>
</evidence>
<dbReference type="AlphaFoldDB" id="A0A9D3YGM4"/>
<name>A0A9D3YGM4_DREPO</name>